<feature type="transmembrane region" description="Helical" evidence="1">
    <location>
        <begin position="12"/>
        <end position="30"/>
    </location>
</feature>
<dbReference type="InterPro" id="IPR023158">
    <property type="entry name" value="YerB-like_sf"/>
</dbReference>
<keyword evidence="1" id="KW-0472">Membrane</keyword>
<sequence length="389" mass="43672">MQPPSFKDKVKKILPFSLIPIILIILYLFLSGKNARQVLNPFQKSGVTTGGNNSVIRGEVMSPLTGVFYMGEDAASWIDSRPIGVMVNNHISARPQAGLGDADIIYEIVAEGGITRFLSFFHSKFPQKAGPIRSTREYYLVIVKELADAAIMHIGWSPQALQAIESWPVRSLGRAGLNCDQVLDDPKDEACWRDMKRVSSDVAWEHTAFGNVQYLNQVGKDLGWGGTSDIRLWEFKEDSAASPTKCAEIGCEDLIQIDFWYKGDYTGMFKYDMGTNTYRRYTGFDENDQPKPTIDLNTGEQVRVKNLIIQFVPEQPIAGDDKNRLTYELEGSGQALIMIDGRVIDATWTKAGRDERTVFYDTNGEEIAFNRGNFWISIVSDANMDQVVY</sequence>
<dbReference type="Gene3D" id="3.50.90.10">
    <property type="entry name" value="YerB-like"/>
    <property type="match status" value="1"/>
</dbReference>
<reference evidence="4 5" key="1">
    <citation type="journal article" date="2016" name="Nat. Commun.">
        <title>Thousands of microbial genomes shed light on interconnected biogeochemical processes in an aquifer system.</title>
        <authorList>
            <person name="Anantharaman K."/>
            <person name="Brown C.T."/>
            <person name="Hug L.A."/>
            <person name="Sharon I."/>
            <person name="Castelle C.J."/>
            <person name="Probst A.J."/>
            <person name="Thomas B.C."/>
            <person name="Singh A."/>
            <person name="Wilkins M.J."/>
            <person name="Karaoz U."/>
            <person name="Brodie E.L."/>
            <person name="Williams K.H."/>
            <person name="Hubbard S.S."/>
            <person name="Banfield J.F."/>
        </authorList>
    </citation>
    <scope>NUCLEOTIDE SEQUENCE [LARGE SCALE GENOMIC DNA]</scope>
</reference>
<name>A0A1F4VYQ2_UNCKA</name>
<dbReference type="EMBL" id="MEVT01000022">
    <property type="protein sequence ID" value="OGC62292.1"/>
    <property type="molecule type" value="Genomic_DNA"/>
</dbReference>
<proteinExistence type="predicted"/>
<dbReference type="Pfam" id="PF17479">
    <property type="entry name" value="DUF3048_C"/>
    <property type="match status" value="1"/>
</dbReference>
<dbReference type="InterPro" id="IPR021416">
    <property type="entry name" value="DUF3048_N"/>
</dbReference>
<keyword evidence="1" id="KW-1133">Transmembrane helix</keyword>
<feature type="domain" description="DUF3048" evidence="3">
    <location>
        <begin position="261"/>
        <end position="376"/>
    </location>
</feature>
<accession>A0A1F4VYQ2</accession>
<evidence type="ECO:0000259" key="3">
    <source>
        <dbReference type="Pfam" id="PF17479"/>
    </source>
</evidence>
<dbReference type="Proteomes" id="UP000176614">
    <property type="component" value="Unassembled WGS sequence"/>
</dbReference>
<dbReference type="Pfam" id="PF11258">
    <property type="entry name" value="DUF3048"/>
    <property type="match status" value="1"/>
</dbReference>
<feature type="domain" description="DUF3048" evidence="2">
    <location>
        <begin position="76"/>
        <end position="220"/>
    </location>
</feature>
<evidence type="ECO:0008006" key="6">
    <source>
        <dbReference type="Google" id="ProtNLM"/>
    </source>
</evidence>
<keyword evidence="1" id="KW-0812">Transmembrane</keyword>
<evidence type="ECO:0000313" key="5">
    <source>
        <dbReference type="Proteomes" id="UP000176614"/>
    </source>
</evidence>
<evidence type="ECO:0000256" key="1">
    <source>
        <dbReference type="SAM" id="Phobius"/>
    </source>
</evidence>
<evidence type="ECO:0000313" key="4">
    <source>
        <dbReference type="EMBL" id="OGC62292.1"/>
    </source>
</evidence>
<dbReference type="SUPFAM" id="SSF159774">
    <property type="entry name" value="YerB-like"/>
    <property type="match status" value="1"/>
</dbReference>
<gene>
    <name evidence="4" type="ORF">A2264_03340</name>
</gene>
<dbReference type="InterPro" id="IPR035328">
    <property type="entry name" value="DUF3048_C"/>
</dbReference>
<organism evidence="4 5">
    <name type="scientific">candidate division WWE3 bacterium RIFOXYA2_FULL_46_9</name>
    <dbReference type="NCBI Taxonomy" id="1802636"/>
    <lineage>
        <taxon>Bacteria</taxon>
        <taxon>Katanobacteria</taxon>
    </lineage>
</organism>
<protein>
    <recommendedName>
        <fullName evidence="6">DUF3048 domain-containing protein</fullName>
    </recommendedName>
</protein>
<comment type="caution">
    <text evidence="4">The sequence shown here is derived from an EMBL/GenBank/DDBJ whole genome shotgun (WGS) entry which is preliminary data.</text>
</comment>
<dbReference type="AlphaFoldDB" id="A0A1F4VYQ2"/>
<evidence type="ECO:0000259" key="2">
    <source>
        <dbReference type="Pfam" id="PF11258"/>
    </source>
</evidence>